<feature type="transmembrane region" description="Helical" evidence="6">
    <location>
        <begin position="66"/>
        <end position="87"/>
    </location>
</feature>
<accession>A0A081BXF0</accession>
<keyword evidence="5 6" id="KW-0472">Membrane</keyword>
<dbReference type="HOGENOM" id="CLU_048072_3_2_0"/>
<keyword evidence="3 6" id="KW-0812">Transmembrane</keyword>
<keyword evidence="8" id="KW-1185">Reference proteome</keyword>
<dbReference type="Proteomes" id="UP000030661">
    <property type="component" value="Unassembled WGS sequence"/>
</dbReference>
<evidence type="ECO:0000256" key="3">
    <source>
        <dbReference type="ARBA" id="ARBA00022692"/>
    </source>
</evidence>
<feature type="transmembrane region" description="Helical" evidence="6">
    <location>
        <begin position="244"/>
        <end position="265"/>
    </location>
</feature>
<evidence type="ECO:0000256" key="4">
    <source>
        <dbReference type="ARBA" id="ARBA00022989"/>
    </source>
</evidence>
<feature type="transmembrane region" description="Helical" evidence="6">
    <location>
        <begin position="34"/>
        <end position="54"/>
    </location>
</feature>
<dbReference type="GO" id="GO:0005886">
    <property type="term" value="C:plasma membrane"/>
    <property type="evidence" value="ECO:0007669"/>
    <property type="project" value="UniProtKB-SubCell"/>
</dbReference>
<dbReference type="NCBIfam" id="TIGR00374">
    <property type="entry name" value="flippase-like domain"/>
    <property type="match status" value="1"/>
</dbReference>
<evidence type="ECO:0008006" key="9">
    <source>
        <dbReference type="Google" id="ProtNLM"/>
    </source>
</evidence>
<dbReference type="STRING" id="1499967.U27_03969"/>
<organism evidence="7">
    <name type="scientific">Vecturithrix granuli</name>
    <dbReference type="NCBI Taxonomy" id="1499967"/>
    <lineage>
        <taxon>Bacteria</taxon>
        <taxon>Candidatus Moduliflexota</taxon>
        <taxon>Candidatus Vecturitrichia</taxon>
        <taxon>Candidatus Vecturitrichales</taxon>
        <taxon>Candidatus Vecturitrichaceae</taxon>
        <taxon>Candidatus Vecturithrix</taxon>
    </lineage>
</organism>
<gene>
    <name evidence="7" type="ORF">U27_03969</name>
</gene>
<dbReference type="Pfam" id="PF03706">
    <property type="entry name" value="LPG_synthase_TM"/>
    <property type="match status" value="1"/>
</dbReference>
<reference evidence="7" key="1">
    <citation type="journal article" date="2015" name="PeerJ">
        <title>First genomic representation of candidate bacterial phylum KSB3 points to enhanced environmental sensing as a trigger of wastewater bulking.</title>
        <authorList>
            <person name="Sekiguchi Y."/>
            <person name="Ohashi A."/>
            <person name="Parks D.H."/>
            <person name="Yamauchi T."/>
            <person name="Tyson G.W."/>
            <person name="Hugenholtz P."/>
        </authorList>
    </citation>
    <scope>NUCLEOTIDE SEQUENCE [LARGE SCALE GENOMIC DNA]</scope>
</reference>
<protein>
    <recommendedName>
        <fullName evidence="9">Flippase-like domain-containing protein</fullName>
    </recommendedName>
</protein>
<dbReference type="EMBL" id="DF820465">
    <property type="protein sequence ID" value="GAK57005.1"/>
    <property type="molecule type" value="Genomic_DNA"/>
</dbReference>
<evidence type="ECO:0000313" key="8">
    <source>
        <dbReference type="Proteomes" id="UP000030661"/>
    </source>
</evidence>
<sequence>MKISPHYHQTMQQNISKSFSLKTFFPQWNPTNHIIKLLSLGFGVILLSWLISQLEWSATLEILRNVPVSLLLAGFMIYGLSFYLRALRLQLLLPAGMNTNHLFPIVLIHYMALNLIPARLGELSYVYLLKRINGVPTGYSISNLLIARIFDQFAIAFLFLVSVAVVDLPTQWLRLVSLSVGIFFIVTLVLLIVILAYKERVLHWIQQIVRKLKWHEHPLIYKVMREIEGMVAAFREIQVKAQALRIFGLSVLIWIGIFSLNYVLLVAFHVSLSYIEVILTSTFIILIGLLPLRVFSMIGVHETTWVFIALALGISRNVAITAAIGTHILLTFYLFVFGGYGLWRLQRLERKKVHDTTIRNKSG</sequence>
<dbReference type="eggNOG" id="COG0392">
    <property type="taxonomic scope" value="Bacteria"/>
</dbReference>
<dbReference type="AlphaFoldDB" id="A0A081BXF0"/>
<evidence type="ECO:0000256" key="1">
    <source>
        <dbReference type="ARBA" id="ARBA00004651"/>
    </source>
</evidence>
<evidence type="ECO:0000256" key="6">
    <source>
        <dbReference type="SAM" id="Phobius"/>
    </source>
</evidence>
<dbReference type="PANTHER" id="PTHR39087:SF2">
    <property type="entry name" value="UPF0104 MEMBRANE PROTEIN MJ1595"/>
    <property type="match status" value="1"/>
</dbReference>
<comment type="subcellular location">
    <subcellularLocation>
        <location evidence="1">Cell membrane</location>
        <topology evidence="1">Multi-pass membrane protein</topology>
    </subcellularLocation>
</comment>
<name>A0A081BXF0_VECG1</name>
<keyword evidence="4 6" id="KW-1133">Transmembrane helix</keyword>
<feature type="transmembrane region" description="Helical" evidence="6">
    <location>
        <begin position="320"/>
        <end position="343"/>
    </location>
</feature>
<evidence type="ECO:0000256" key="2">
    <source>
        <dbReference type="ARBA" id="ARBA00022475"/>
    </source>
</evidence>
<dbReference type="PANTHER" id="PTHR39087">
    <property type="entry name" value="UPF0104 MEMBRANE PROTEIN MJ1595"/>
    <property type="match status" value="1"/>
</dbReference>
<evidence type="ECO:0000256" key="5">
    <source>
        <dbReference type="ARBA" id="ARBA00023136"/>
    </source>
</evidence>
<feature type="transmembrane region" description="Helical" evidence="6">
    <location>
        <begin position="271"/>
        <end position="290"/>
    </location>
</feature>
<evidence type="ECO:0000313" key="7">
    <source>
        <dbReference type="EMBL" id="GAK57005.1"/>
    </source>
</evidence>
<feature type="transmembrane region" description="Helical" evidence="6">
    <location>
        <begin position="172"/>
        <end position="197"/>
    </location>
</feature>
<keyword evidence="2" id="KW-1003">Cell membrane</keyword>
<feature type="transmembrane region" description="Helical" evidence="6">
    <location>
        <begin position="149"/>
        <end position="166"/>
    </location>
</feature>
<dbReference type="InterPro" id="IPR022791">
    <property type="entry name" value="L-PG_synthase/AglD"/>
</dbReference>
<proteinExistence type="predicted"/>